<organism evidence="3">
    <name type="scientific">bioreactor metagenome</name>
    <dbReference type="NCBI Taxonomy" id="1076179"/>
    <lineage>
        <taxon>unclassified sequences</taxon>
        <taxon>metagenomes</taxon>
        <taxon>ecological metagenomes</taxon>
    </lineage>
</organism>
<evidence type="ECO:0000256" key="2">
    <source>
        <dbReference type="ARBA" id="ARBA00023008"/>
    </source>
</evidence>
<dbReference type="EMBL" id="VSSQ01033741">
    <property type="protein sequence ID" value="MPM85433.1"/>
    <property type="molecule type" value="Genomic_DNA"/>
</dbReference>
<gene>
    <name evidence="3" type="ORF">SDC9_132514</name>
</gene>
<evidence type="ECO:0008006" key="4">
    <source>
        <dbReference type="Google" id="ProtNLM"/>
    </source>
</evidence>
<dbReference type="GO" id="GO:0046872">
    <property type="term" value="F:metal ion binding"/>
    <property type="evidence" value="ECO:0007669"/>
    <property type="project" value="UniProtKB-KW"/>
</dbReference>
<dbReference type="Gene3D" id="2.60.40.420">
    <property type="entry name" value="Cupredoxins - blue copper proteins"/>
    <property type="match status" value="1"/>
</dbReference>
<dbReference type="InterPro" id="IPR008972">
    <property type="entry name" value="Cupredoxin"/>
</dbReference>
<name>A0A645D913_9ZZZZ</name>
<comment type="caution">
    <text evidence="3">The sequence shown here is derived from an EMBL/GenBank/DDBJ whole genome shotgun (WGS) entry which is preliminary data.</text>
</comment>
<accession>A0A645D913</accession>
<keyword evidence="1" id="KW-0479">Metal-binding</keyword>
<dbReference type="PROSITE" id="PS00079">
    <property type="entry name" value="MULTICOPPER_OXIDASE1"/>
    <property type="match status" value="1"/>
</dbReference>
<proteinExistence type="predicted"/>
<keyword evidence="2" id="KW-0186">Copper</keyword>
<evidence type="ECO:0000256" key="1">
    <source>
        <dbReference type="ARBA" id="ARBA00022723"/>
    </source>
</evidence>
<dbReference type="PROSITE" id="PS00196">
    <property type="entry name" value="COPPER_BLUE"/>
    <property type="match status" value="1"/>
</dbReference>
<dbReference type="SUPFAM" id="SSF49503">
    <property type="entry name" value="Cupredoxins"/>
    <property type="match status" value="1"/>
</dbReference>
<dbReference type="AlphaFoldDB" id="A0A645D913"/>
<dbReference type="InterPro" id="IPR028871">
    <property type="entry name" value="BlueCu_1_BS"/>
</dbReference>
<reference evidence="3" key="1">
    <citation type="submission" date="2019-08" db="EMBL/GenBank/DDBJ databases">
        <authorList>
            <person name="Kucharzyk K."/>
            <person name="Murdoch R.W."/>
            <person name="Higgins S."/>
            <person name="Loffler F."/>
        </authorList>
    </citation>
    <scope>NUCLEOTIDE SEQUENCE</scope>
</reference>
<dbReference type="InterPro" id="IPR033138">
    <property type="entry name" value="Cu_oxidase_CS"/>
</dbReference>
<protein>
    <recommendedName>
        <fullName evidence="4">Blue (type 1) copper domain-containing protein</fullName>
    </recommendedName>
</protein>
<sequence length="61" mass="6985">MAMMQVNLYPGALVRPVPRAKDGKYPKNEAFFKADQSGTYYYLCQYPGHAEEGMYGKFIIE</sequence>
<evidence type="ECO:0000313" key="3">
    <source>
        <dbReference type="EMBL" id="MPM85433.1"/>
    </source>
</evidence>